<keyword evidence="1" id="KW-0812">Transmembrane</keyword>
<evidence type="ECO:0000313" key="3">
    <source>
        <dbReference type="Proteomes" id="UP000660262"/>
    </source>
</evidence>
<keyword evidence="3" id="KW-1185">Reference proteome</keyword>
<accession>A0A830H2J4</accession>
<dbReference type="Proteomes" id="UP000660262">
    <property type="component" value="Unassembled WGS sequence"/>
</dbReference>
<name>A0A830H2J4_9CHLO</name>
<reference evidence="2" key="1">
    <citation type="submission" date="2020-10" db="EMBL/GenBank/DDBJ databases">
        <title>Unveiling of a novel bifunctional photoreceptor, Dualchrome1, isolated from a cosmopolitan green alga.</title>
        <authorList>
            <person name="Suzuki S."/>
            <person name="Kawachi M."/>
        </authorList>
    </citation>
    <scope>NUCLEOTIDE SEQUENCE</scope>
    <source>
        <strain evidence="2">NIES 2893</strain>
    </source>
</reference>
<keyword evidence="1" id="KW-1133">Transmembrane helix</keyword>
<dbReference type="AlphaFoldDB" id="A0A830H2J4"/>
<evidence type="ECO:0000313" key="2">
    <source>
        <dbReference type="EMBL" id="GHP01345.1"/>
    </source>
</evidence>
<protein>
    <submittedName>
        <fullName evidence="2">Uncharacterized protein</fullName>
    </submittedName>
</protein>
<dbReference type="EMBL" id="BNJQ01000001">
    <property type="protein sequence ID" value="GHP01345.1"/>
    <property type="molecule type" value="Genomic_DNA"/>
</dbReference>
<keyword evidence="1" id="KW-0472">Membrane</keyword>
<proteinExistence type="predicted"/>
<sequence>MASPGHQAATPTGVELSAVRYLSGGLFMVVAVVLPIVAILLKKTNLLASSAAAEVSTTCSAPLTASQAEINAFGSRIHTHGDNSGIWTLEAEDETSSAKPLPSHFQDIVVKSMCSKVNGSASPRRSA</sequence>
<evidence type="ECO:0000256" key="1">
    <source>
        <dbReference type="SAM" id="Phobius"/>
    </source>
</evidence>
<comment type="caution">
    <text evidence="2">The sequence shown here is derived from an EMBL/GenBank/DDBJ whole genome shotgun (WGS) entry which is preliminary data.</text>
</comment>
<organism evidence="2 3">
    <name type="scientific">Pycnococcus provasolii</name>
    <dbReference type="NCBI Taxonomy" id="41880"/>
    <lineage>
        <taxon>Eukaryota</taxon>
        <taxon>Viridiplantae</taxon>
        <taxon>Chlorophyta</taxon>
        <taxon>Pseudoscourfieldiophyceae</taxon>
        <taxon>Pseudoscourfieldiales</taxon>
        <taxon>Pycnococcaceae</taxon>
        <taxon>Pycnococcus</taxon>
    </lineage>
</organism>
<feature type="transmembrane region" description="Helical" evidence="1">
    <location>
        <begin position="21"/>
        <end position="41"/>
    </location>
</feature>
<gene>
    <name evidence="2" type="ORF">PPROV_000010100</name>
</gene>